<dbReference type="SMART" id="SM00530">
    <property type="entry name" value="HTH_XRE"/>
    <property type="match status" value="1"/>
</dbReference>
<dbReference type="InterPro" id="IPR001387">
    <property type="entry name" value="Cro/C1-type_HTH"/>
</dbReference>
<dbReference type="SMART" id="SM00028">
    <property type="entry name" value="TPR"/>
    <property type="match status" value="4"/>
</dbReference>
<name>A0A168W1B9_9BACL</name>
<dbReference type="Proteomes" id="UP000076623">
    <property type="component" value="Chromosome"/>
</dbReference>
<dbReference type="InterPro" id="IPR011990">
    <property type="entry name" value="TPR-like_helical_dom_sf"/>
</dbReference>
<dbReference type="RefSeq" id="WP_066394955.1">
    <property type="nucleotide sequence ID" value="NZ_CP015378.1"/>
</dbReference>
<feature type="domain" description="HTH cro/C1-type" evidence="1">
    <location>
        <begin position="7"/>
        <end position="60"/>
    </location>
</feature>
<reference evidence="2 3" key="1">
    <citation type="submission" date="2016-04" db="EMBL/GenBank/DDBJ databases">
        <title>Complete genome sequence of Fictibacillus phosphorivorans G25-29, a strain toxic to nematodes.</title>
        <authorList>
            <person name="Zheng Z."/>
        </authorList>
    </citation>
    <scope>NUCLEOTIDE SEQUENCE [LARGE SCALE GENOMIC DNA]</scope>
    <source>
        <strain evidence="2 3">G25-29</strain>
    </source>
</reference>
<dbReference type="SUPFAM" id="SSF48452">
    <property type="entry name" value="TPR-like"/>
    <property type="match status" value="1"/>
</dbReference>
<evidence type="ECO:0000313" key="2">
    <source>
        <dbReference type="EMBL" id="ANC77395.1"/>
    </source>
</evidence>
<dbReference type="InterPro" id="IPR019734">
    <property type="entry name" value="TPR_rpt"/>
</dbReference>
<dbReference type="Pfam" id="PF01381">
    <property type="entry name" value="HTH_3"/>
    <property type="match status" value="1"/>
</dbReference>
<accession>A0A168W1B9</accession>
<evidence type="ECO:0000259" key="1">
    <source>
        <dbReference type="PROSITE" id="PS50943"/>
    </source>
</evidence>
<dbReference type="CDD" id="cd00093">
    <property type="entry name" value="HTH_XRE"/>
    <property type="match status" value="1"/>
</dbReference>
<dbReference type="PROSITE" id="PS50943">
    <property type="entry name" value="HTH_CROC1"/>
    <property type="match status" value="1"/>
</dbReference>
<evidence type="ECO:0000313" key="3">
    <source>
        <dbReference type="Proteomes" id="UP000076623"/>
    </source>
</evidence>
<protein>
    <recommendedName>
        <fullName evidence="1">HTH cro/C1-type domain-containing protein</fullName>
    </recommendedName>
</protein>
<dbReference type="STRING" id="1221500.ABE65_011515"/>
<dbReference type="SUPFAM" id="SSF47413">
    <property type="entry name" value="lambda repressor-like DNA-binding domains"/>
    <property type="match status" value="1"/>
</dbReference>
<dbReference type="Gene3D" id="1.25.40.10">
    <property type="entry name" value="Tetratricopeptide repeat domain"/>
    <property type="match status" value="1"/>
</dbReference>
<keyword evidence="3" id="KW-1185">Reference proteome</keyword>
<proteinExistence type="predicted"/>
<dbReference type="EMBL" id="CP015378">
    <property type="protein sequence ID" value="ANC77395.1"/>
    <property type="molecule type" value="Genomic_DNA"/>
</dbReference>
<sequence length="428" mass="50761">MKSWEKIRYFRKKSNISQNSLSEGICSVSYLSKIENGQNEPSEEILLLLGNRLGIDLSEIEQEDTSIEKIRLWFKYIFKRDILNANKLYTEIKDFNGHKIETTIRYKIIQSLHHLIIESQYSIVEENVRELNLSNEILKETDLFYLSLVKGVYHYYKENYSDSYTYFKKAEQHISKVELQSWEKGYLYYLLALAANKLWKNLICLEYTRAALNIFEELYEFKRCADCRILSGIINQRIENWKEATKQLELAETIADSFSDDKLKGKIYHNLGYIEARKGNSQAAIDLFRKSLVHKEGLDTAVQVTTLYSLIEFNYKFGNFEEGKKLLERGIKLVKKNESLQDYYYLFTFYSNVYTYGIDHDITAEHLLKQVVPFFERTNKWVYLSEFYPILGKYFDKKSKYKQSSSYYYLANKAFKKIAQLEGYFLID</sequence>
<dbReference type="InterPro" id="IPR010982">
    <property type="entry name" value="Lambda_DNA-bd_dom_sf"/>
</dbReference>
<dbReference type="AlphaFoldDB" id="A0A168W1B9"/>
<gene>
    <name evidence="2" type="ORF">ABE65_011515</name>
</gene>
<dbReference type="GO" id="GO:0003677">
    <property type="term" value="F:DNA binding"/>
    <property type="evidence" value="ECO:0007669"/>
    <property type="project" value="InterPro"/>
</dbReference>
<dbReference type="KEGG" id="fpn:ABE65_011515"/>
<organism evidence="2 3">
    <name type="scientific">Fictibacillus phosphorivorans</name>
    <dbReference type="NCBI Taxonomy" id="1221500"/>
    <lineage>
        <taxon>Bacteria</taxon>
        <taxon>Bacillati</taxon>
        <taxon>Bacillota</taxon>
        <taxon>Bacilli</taxon>
        <taxon>Bacillales</taxon>
        <taxon>Fictibacillaceae</taxon>
        <taxon>Fictibacillus</taxon>
    </lineage>
</organism>
<dbReference type="Gene3D" id="1.10.260.40">
    <property type="entry name" value="lambda repressor-like DNA-binding domains"/>
    <property type="match status" value="1"/>
</dbReference>